<dbReference type="EMBL" id="JACJII010000001">
    <property type="protein sequence ID" value="MBA9001970.1"/>
    <property type="molecule type" value="Genomic_DNA"/>
</dbReference>
<comment type="caution">
    <text evidence="2">The sequence shown here is derived from an EMBL/GenBank/DDBJ whole genome shotgun (WGS) entry which is preliminary data.</text>
</comment>
<gene>
    <name evidence="2" type="ORF">HNR21_000852</name>
</gene>
<dbReference type="Proteomes" id="UP000539313">
    <property type="component" value="Unassembled WGS sequence"/>
</dbReference>
<evidence type="ECO:0000256" key="1">
    <source>
        <dbReference type="SAM" id="MobiDB-lite"/>
    </source>
</evidence>
<organism evidence="2 3">
    <name type="scientific">Thermomonospora cellulosilytica</name>
    <dbReference type="NCBI Taxonomy" id="1411118"/>
    <lineage>
        <taxon>Bacteria</taxon>
        <taxon>Bacillati</taxon>
        <taxon>Actinomycetota</taxon>
        <taxon>Actinomycetes</taxon>
        <taxon>Streptosporangiales</taxon>
        <taxon>Thermomonosporaceae</taxon>
        <taxon>Thermomonospora</taxon>
    </lineage>
</organism>
<name>A0A7W3MU61_9ACTN</name>
<reference evidence="2 3" key="1">
    <citation type="submission" date="2020-08" db="EMBL/GenBank/DDBJ databases">
        <title>Sequencing the genomes of 1000 actinobacteria strains.</title>
        <authorList>
            <person name="Klenk H.-P."/>
        </authorList>
    </citation>
    <scope>NUCLEOTIDE SEQUENCE [LARGE SCALE GENOMIC DNA]</scope>
    <source>
        <strain evidence="2 3">DSM 45823</strain>
    </source>
</reference>
<protein>
    <submittedName>
        <fullName evidence="2">Uncharacterized protein</fullName>
    </submittedName>
</protein>
<evidence type="ECO:0000313" key="3">
    <source>
        <dbReference type="Proteomes" id="UP000539313"/>
    </source>
</evidence>
<feature type="compositionally biased region" description="Pro residues" evidence="1">
    <location>
        <begin position="93"/>
        <end position="104"/>
    </location>
</feature>
<proteinExistence type="predicted"/>
<dbReference type="AlphaFoldDB" id="A0A7W3MU61"/>
<dbReference type="RefSeq" id="WP_182704136.1">
    <property type="nucleotide sequence ID" value="NZ_JACJII010000001.1"/>
</dbReference>
<keyword evidence="3" id="KW-1185">Reference proteome</keyword>
<feature type="region of interest" description="Disordered" evidence="1">
    <location>
        <begin position="89"/>
        <end position="108"/>
    </location>
</feature>
<sequence>MNAVFTLSELHIEQVSRHLGYRISDGRENVVAQVEQTEGDRPGWWARNFRNTTNNFSRDPSYGACTSAVTVQASGTDGTPLFAVRRGEVVPGRPEPVRQPPSQPPTREQLADGIWWGQEIPSGCQVLDAGGTLLGHVVRQVNRVMPMSPDEFRIGRTLLGGLMYRAVKTYRLHDGSGQVVGEAVSPELETQNTQGPGMLHLTGKGPYTISDAGGRQVARLDGTEGGCVGERAVLEFAGRLPDPLRTLVLALPFAMKLV</sequence>
<accession>A0A7W3MU61</accession>
<evidence type="ECO:0000313" key="2">
    <source>
        <dbReference type="EMBL" id="MBA9001970.1"/>
    </source>
</evidence>